<accession>A0ABS7DKN5</accession>
<feature type="transmembrane region" description="Helical" evidence="1">
    <location>
        <begin position="91"/>
        <end position="110"/>
    </location>
</feature>
<sequence length="111" mass="12233">MTMTSGQALILIFLIALMTLFTRALPFLLFPQGKETPAFVRYLGKVLPCAVMGMLIIYCLKGVSVFSAPYGAPELISVAAVILLHKWKHSTLLSIGGGTLLYMFFIQFVFI</sequence>
<keyword evidence="1" id="KW-0472">Membrane</keyword>
<gene>
    <name evidence="2" type="ORF">J5W02_02415</name>
</gene>
<evidence type="ECO:0000313" key="3">
    <source>
        <dbReference type="Proteomes" id="UP000719942"/>
    </source>
</evidence>
<dbReference type="RefSeq" id="WP_219964050.1">
    <property type="nucleotide sequence ID" value="NZ_JAGFNZ010000001.1"/>
</dbReference>
<feature type="transmembrane region" description="Helical" evidence="1">
    <location>
        <begin position="6"/>
        <end position="30"/>
    </location>
</feature>
<dbReference type="EMBL" id="JAGFNZ010000001">
    <property type="protein sequence ID" value="MBW7571656.1"/>
    <property type="molecule type" value="Genomic_DNA"/>
</dbReference>
<evidence type="ECO:0000256" key="1">
    <source>
        <dbReference type="SAM" id="Phobius"/>
    </source>
</evidence>
<dbReference type="InterPro" id="IPR008407">
    <property type="entry name" value="Brnchd-chn_aa_trnsp_AzlD"/>
</dbReference>
<dbReference type="PIRSF" id="PIRSF003203">
    <property type="entry name" value="AzlD"/>
    <property type="match status" value="1"/>
</dbReference>
<feature type="transmembrane region" description="Helical" evidence="1">
    <location>
        <begin position="66"/>
        <end position="84"/>
    </location>
</feature>
<keyword evidence="1" id="KW-0812">Transmembrane</keyword>
<comment type="caution">
    <text evidence="2">The sequence shown here is derived from an EMBL/GenBank/DDBJ whole genome shotgun (WGS) entry which is preliminary data.</text>
</comment>
<protein>
    <submittedName>
        <fullName evidence="2">Branched-chain amino acid transporter permease</fullName>
    </submittedName>
</protein>
<dbReference type="Proteomes" id="UP000719942">
    <property type="component" value="Unassembled WGS sequence"/>
</dbReference>
<keyword evidence="1" id="KW-1133">Transmembrane helix</keyword>
<evidence type="ECO:0000313" key="2">
    <source>
        <dbReference type="EMBL" id="MBW7571656.1"/>
    </source>
</evidence>
<feature type="transmembrane region" description="Helical" evidence="1">
    <location>
        <begin position="42"/>
        <end position="60"/>
    </location>
</feature>
<proteinExistence type="predicted"/>
<dbReference type="Pfam" id="PF05437">
    <property type="entry name" value="AzlD"/>
    <property type="match status" value="1"/>
</dbReference>
<keyword evidence="3" id="KW-1185">Reference proteome</keyword>
<reference evidence="2 3" key="1">
    <citation type="submission" date="2021-03" db="EMBL/GenBank/DDBJ databases">
        <title>Caproiciproducens sp. nov. isolated from feces of cow.</title>
        <authorList>
            <person name="Choi J.-Y."/>
        </authorList>
    </citation>
    <scope>NUCLEOTIDE SEQUENCE [LARGE SCALE GENOMIC DNA]</scope>
    <source>
        <strain evidence="2 3">AGMB10547</strain>
    </source>
</reference>
<name>A0ABS7DKN5_9FIRM</name>
<organism evidence="2 3">
    <name type="scientific">Caproiciproducens faecalis</name>
    <dbReference type="NCBI Taxonomy" id="2820301"/>
    <lineage>
        <taxon>Bacteria</taxon>
        <taxon>Bacillati</taxon>
        <taxon>Bacillota</taxon>
        <taxon>Clostridia</taxon>
        <taxon>Eubacteriales</taxon>
        <taxon>Acutalibacteraceae</taxon>
        <taxon>Caproiciproducens</taxon>
    </lineage>
</organism>